<dbReference type="OrthoDB" id="120976at2759"/>
<dbReference type="SUPFAM" id="SSF52047">
    <property type="entry name" value="RNI-like"/>
    <property type="match status" value="1"/>
</dbReference>
<dbReference type="Gene3D" id="3.80.10.10">
    <property type="entry name" value="Ribonuclease Inhibitor"/>
    <property type="match status" value="1"/>
</dbReference>
<dbReference type="EMBL" id="MPUH01001153">
    <property type="protein sequence ID" value="OMJ69822.1"/>
    <property type="molecule type" value="Genomic_DNA"/>
</dbReference>
<evidence type="ECO:0000313" key="4">
    <source>
        <dbReference type="Proteomes" id="UP000187209"/>
    </source>
</evidence>
<evidence type="ECO:0000256" key="2">
    <source>
        <dbReference type="ARBA" id="ARBA00022737"/>
    </source>
</evidence>
<accession>A0A1R2AZ88</accession>
<evidence type="ECO:0000256" key="1">
    <source>
        <dbReference type="ARBA" id="ARBA00022614"/>
    </source>
</evidence>
<keyword evidence="4" id="KW-1185">Reference proteome</keyword>
<keyword evidence="1" id="KW-0433">Leucine-rich repeat</keyword>
<evidence type="ECO:0000313" key="3">
    <source>
        <dbReference type="EMBL" id="OMJ69822.1"/>
    </source>
</evidence>
<dbReference type="SMART" id="SM00368">
    <property type="entry name" value="LRR_RI"/>
    <property type="match status" value="4"/>
</dbReference>
<dbReference type="GO" id="GO:0045348">
    <property type="term" value="P:positive regulation of MHC class II biosynthetic process"/>
    <property type="evidence" value="ECO:0007669"/>
    <property type="project" value="TreeGrafter"/>
</dbReference>
<reference evidence="3 4" key="1">
    <citation type="submission" date="2016-11" db="EMBL/GenBank/DDBJ databases">
        <title>The macronuclear genome of Stentor coeruleus: a giant cell with tiny introns.</title>
        <authorList>
            <person name="Slabodnick M."/>
            <person name="Ruby J.G."/>
            <person name="Reiff S.B."/>
            <person name="Swart E.C."/>
            <person name="Gosai S."/>
            <person name="Prabakaran S."/>
            <person name="Witkowska E."/>
            <person name="Larue G.E."/>
            <person name="Fisher S."/>
            <person name="Freeman R.M."/>
            <person name="Gunawardena J."/>
            <person name="Chu W."/>
            <person name="Stover N.A."/>
            <person name="Gregory B.D."/>
            <person name="Nowacki M."/>
            <person name="Derisi J."/>
            <person name="Roy S.W."/>
            <person name="Marshall W.F."/>
            <person name="Sood P."/>
        </authorList>
    </citation>
    <scope>NUCLEOTIDE SEQUENCE [LARGE SCALE GENOMIC DNA]</scope>
    <source>
        <strain evidence="3">WM001</strain>
    </source>
</reference>
<dbReference type="PANTHER" id="PTHR47189">
    <property type="entry name" value="MHC CLASS II TRANSACTIVATOR"/>
    <property type="match status" value="1"/>
</dbReference>
<comment type="caution">
    <text evidence="3">The sequence shown here is derived from an EMBL/GenBank/DDBJ whole genome shotgun (WGS) entry which is preliminary data.</text>
</comment>
<name>A0A1R2AZ88_9CILI</name>
<dbReference type="GO" id="GO:0045345">
    <property type="term" value="P:positive regulation of MHC class I biosynthetic process"/>
    <property type="evidence" value="ECO:0007669"/>
    <property type="project" value="TreeGrafter"/>
</dbReference>
<keyword evidence="2" id="KW-0677">Repeat</keyword>
<protein>
    <submittedName>
        <fullName evidence="3">Uncharacterized protein</fullName>
    </submittedName>
</protein>
<dbReference type="Proteomes" id="UP000187209">
    <property type="component" value="Unassembled WGS sequence"/>
</dbReference>
<proteinExistence type="predicted"/>
<organism evidence="3 4">
    <name type="scientific">Stentor coeruleus</name>
    <dbReference type="NCBI Taxonomy" id="5963"/>
    <lineage>
        <taxon>Eukaryota</taxon>
        <taxon>Sar</taxon>
        <taxon>Alveolata</taxon>
        <taxon>Ciliophora</taxon>
        <taxon>Postciliodesmatophora</taxon>
        <taxon>Heterotrichea</taxon>
        <taxon>Heterotrichida</taxon>
        <taxon>Stentoridae</taxon>
        <taxon>Stentor</taxon>
    </lineage>
</organism>
<sequence>MGCINISKKKDIEIQVTTRVHPVKNHDAVKEYFLENCEQMPKRIKDLFDYVLTSNCLELGKIDLKFLNLSGKRLRPVELVLPYFLHIQYLSLWKTSIGDAGCEIIAPCLEKLTNLNFLCLADNKITAIGMVFISSKFVFLKKLESLELHVNSLQGMGATSLSKSIFHLSSLKKIVLDECEIPNEAIIKLLEVLSKVNSLERMSLDYNQILDSGANLLLQLIPTMPNLKRIALQNAGISLGIQEKLKNSFPHLLFSIA</sequence>
<dbReference type="PANTHER" id="PTHR47189:SF1">
    <property type="entry name" value="MHC CLASS II TRANSACTIVATOR"/>
    <property type="match status" value="1"/>
</dbReference>
<gene>
    <name evidence="3" type="ORF">SteCoe_32341</name>
</gene>
<dbReference type="InterPro" id="IPR032675">
    <property type="entry name" value="LRR_dom_sf"/>
</dbReference>
<dbReference type="AlphaFoldDB" id="A0A1R2AZ88"/>
<dbReference type="GO" id="GO:0045944">
    <property type="term" value="P:positive regulation of transcription by RNA polymerase II"/>
    <property type="evidence" value="ECO:0007669"/>
    <property type="project" value="TreeGrafter"/>
</dbReference>